<dbReference type="EnsemblPlants" id="OBART02G18680.1">
    <property type="protein sequence ID" value="OBART02G18680.1"/>
    <property type="gene ID" value="OBART02G18680"/>
</dbReference>
<reference evidence="2" key="1">
    <citation type="journal article" date="2009" name="Rice">
        <title>De Novo Next Generation Sequencing of Plant Genomes.</title>
        <authorList>
            <person name="Rounsley S."/>
            <person name="Marri P.R."/>
            <person name="Yu Y."/>
            <person name="He R."/>
            <person name="Sisneros N."/>
            <person name="Goicoechea J.L."/>
            <person name="Lee S.J."/>
            <person name="Angelova A."/>
            <person name="Kudrna D."/>
            <person name="Luo M."/>
            <person name="Affourtit J."/>
            <person name="Desany B."/>
            <person name="Knight J."/>
            <person name="Niazi F."/>
            <person name="Egholm M."/>
            <person name="Wing R.A."/>
        </authorList>
    </citation>
    <scope>NUCLEOTIDE SEQUENCE [LARGE SCALE GENOMIC DNA]</scope>
    <source>
        <strain evidence="2">cv. IRGC 105608</strain>
    </source>
</reference>
<sequence length="140" mass="15342">MLFFTLFSPTLILLLFLVGWFLGAAGEVRGHWASTVREEAEDGRGAAEAPPAAGEVGGEGCGWLWPWPWELVRWRRHLNDPACVAGAHTHLAPPPPPWLPEEALEKLRRIVLGDDAAAPVGVVLVLWWPWNLPSSPVVST</sequence>
<accession>A0A0D3F5U2</accession>
<protein>
    <submittedName>
        <fullName evidence="2">Uncharacterized protein</fullName>
    </submittedName>
</protein>
<dbReference type="Gramene" id="OBART02G18680.1">
    <property type="protein sequence ID" value="OBART02G18680.1"/>
    <property type="gene ID" value="OBART02G18680"/>
</dbReference>
<name>A0A0D3F5U2_9ORYZ</name>
<evidence type="ECO:0000313" key="2">
    <source>
        <dbReference type="EnsemblPlants" id="OBART02G18680.1"/>
    </source>
</evidence>
<evidence type="ECO:0000313" key="3">
    <source>
        <dbReference type="Proteomes" id="UP000026960"/>
    </source>
</evidence>
<proteinExistence type="predicted"/>
<evidence type="ECO:0000256" key="1">
    <source>
        <dbReference type="SAM" id="SignalP"/>
    </source>
</evidence>
<keyword evidence="3" id="KW-1185">Reference proteome</keyword>
<dbReference type="HOGENOM" id="CLU_1952273_0_0_1"/>
<dbReference type="PaxDb" id="65489-OBART02G18680.1"/>
<feature type="chain" id="PRO_5002261421" evidence="1">
    <location>
        <begin position="26"/>
        <end position="140"/>
    </location>
</feature>
<dbReference type="AlphaFoldDB" id="A0A0D3F5U2"/>
<reference evidence="2" key="2">
    <citation type="submission" date="2015-03" db="UniProtKB">
        <authorList>
            <consortium name="EnsemblPlants"/>
        </authorList>
    </citation>
    <scope>IDENTIFICATION</scope>
</reference>
<organism evidence="2">
    <name type="scientific">Oryza barthii</name>
    <dbReference type="NCBI Taxonomy" id="65489"/>
    <lineage>
        <taxon>Eukaryota</taxon>
        <taxon>Viridiplantae</taxon>
        <taxon>Streptophyta</taxon>
        <taxon>Embryophyta</taxon>
        <taxon>Tracheophyta</taxon>
        <taxon>Spermatophyta</taxon>
        <taxon>Magnoliopsida</taxon>
        <taxon>Liliopsida</taxon>
        <taxon>Poales</taxon>
        <taxon>Poaceae</taxon>
        <taxon>BOP clade</taxon>
        <taxon>Oryzoideae</taxon>
        <taxon>Oryzeae</taxon>
        <taxon>Oryzinae</taxon>
        <taxon>Oryza</taxon>
    </lineage>
</organism>
<keyword evidence="1" id="KW-0732">Signal</keyword>
<feature type="signal peptide" evidence="1">
    <location>
        <begin position="1"/>
        <end position="25"/>
    </location>
</feature>
<dbReference type="Proteomes" id="UP000026960">
    <property type="component" value="Chromosome 2"/>
</dbReference>